<proteinExistence type="predicted"/>
<dbReference type="EMBL" id="JAZDWU010000003">
    <property type="protein sequence ID" value="KAL0008246.1"/>
    <property type="molecule type" value="Genomic_DNA"/>
</dbReference>
<organism evidence="2 3">
    <name type="scientific">Lithocarpus litseifolius</name>
    <dbReference type="NCBI Taxonomy" id="425828"/>
    <lineage>
        <taxon>Eukaryota</taxon>
        <taxon>Viridiplantae</taxon>
        <taxon>Streptophyta</taxon>
        <taxon>Embryophyta</taxon>
        <taxon>Tracheophyta</taxon>
        <taxon>Spermatophyta</taxon>
        <taxon>Magnoliopsida</taxon>
        <taxon>eudicotyledons</taxon>
        <taxon>Gunneridae</taxon>
        <taxon>Pentapetalae</taxon>
        <taxon>rosids</taxon>
        <taxon>fabids</taxon>
        <taxon>Fagales</taxon>
        <taxon>Fagaceae</taxon>
        <taxon>Lithocarpus</taxon>
    </lineage>
</organism>
<keyword evidence="3" id="KW-1185">Reference proteome</keyword>
<dbReference type="PANTHER" id="PTHR46929:SF23">
    <property type="entry name" value="L10-INTERACTING MYB DOMAIN-CONTAINING PROTEIN-LIKE"/>
    <property type="match status" value="1"/>
</dbReference>
<evidence type="ECO:0000256" key="1">
    <source>
        <dbReference type="SAM" id="MobiDB-lite"/>
    </source>
</evidence>
<comment type="caution">
    <text evidence="2">The sequence shown here is derived from an EMBL/GenBank/DDBJ whole genome shotgun (WGS) entry which is preliminary data.</text>
</comment>
<evidence type="ECO:0000313" key="3">
    <source>
        <dbReference type="Proteomes" id="UP001459277"/>
    </source>
</evidence>
<name>A0AAW2DCX1_9ROSI</name>
<feature type="compositionally biased region" description="Polar residues" evidence="1">
    <location>
        <begin position="210"/>
        <end position="219"/>
    </location>
</feature>
<dbReference type="AlphaFoldDB" id="A0AAW2DCX1"/>
<evidence type="ECO:0000313" key="2">
    <source>
        <dbReference type="EMBL" id="KAL0008246.1"/>
    </source>
</evidence>
<feature type="region of interest" description="Disordered" evidence="1">
    <location>
        <begin position="194"/>
        <end position="239"/>
    </location>
</feature>
<accession>A0AAW2DCX1</accession>
<feature type="compositionally biased region" description="Acidic residues" evidence="1">
    <location>
        <begin position="230"/>
        <end position="239"/>
    </location>
</feature>
<sequence>MKRKTKATIPASVASVLLVGVALLRKLQRGAHDSRVLNDAFTRPGGFSIPEAMSKEKEKEKVGSKLFRWLPPIHTTVLTLLAEEAMKGNKPSNTSKVGSFDTVANAISTQFGVECYLSFVENWLLNIEFSTFLSPLQAYRKHAEFLNKRIEMYNQLAIVVGKDMVTGIFVKSYVDLDTQQENGDDTKIVANNGEEGVVDKGEKGKNVVESSTIGSTASKSCKRRRTPPSDDNDLTDLFD</sequence>
<feature type="compositionally biased region" description="Basic and acidic residues" evidence="1">
    <location>
        <begin position="197"/>
        <end position="206"/>
    </location>
</feature>
<protein>
    <submittedName>
        <fullName evidence="2">Uncharacterized protein</fullName>
    </submittedName>
</protein>
<reference evidence="2 3" key="1">
    <citation type="submission" date="2024-01" db="EMBL/GenBank/DDBJ databases">
        <title>A telomere-to-telomere, gap-free genome of sweet tea (Lithocarpus litseifolius).</title>
        <authorList>
            <person name="Zhou J."/>
        </authorList>
    </citation>
    <scope>NUCLEOTIDE SEQUENCE [LARGE SCALE GENOMIC DNA]</scope>
    <source>
        <strain evidence="2">Zhou-2022a</strain>
        <tissue evidence="2">Leaf</tissue>
    </source>
</reference>
<gene>
    <name evidence="2" type="ORF">SO802_009748</name>
</gene>
<dbReference type="Proteomes" id="UP001459277">
    <property type="component" value="Unassembled WGS sequence"/>
</dbReference>
<dbReference type="PANTHER" id="PTHR46929">
    <property type="entry name" value="EXPRESSED PROTEIN"/>
    <property type="match status" value="1"/>
</dbReference>